<dbReference type="Proteomes" id="UP001165740">
    <property type="component" value="Chromosome 18"/>
</dbReference>
<keyword evidence="2" id="KW-1185">Reference proteome</keyword>
<name>A0A9W2ZFG6_BIOGL</name>
<dbReference type="OMA" id="ACTACCT"/>
<proteinExistence type="predicted"/>
<accession>A0A9W2ZFG6</accession>
<gene>
    <name evidence="3" type="primary">LOC129924068</name>
</gene>
<keyword evidence="1" id="KW-0472">Membrane</keyword>
<dbReference type="PANTHER" id="PTHR14256">
    <property type="entry name" value="NADH-UBIQUINONE OXIDOREDUCTASE MLRQ SUBUNIT"/>
    <property type="match status" value="1"/>
</dbReference>
<dbReference type="RefSeq" id="XP_055873805.1">
    <property type="nucleotide sequence ID" value="XM_056017830.1"/>
</dbReference>
<sequence length="114" mass="13175">MIGELKKRRTFQDIKNEWGYTFGFRLSTFKKYPELIPLVAIIGSALAGATFCIFYFAATKPDVRFNRKLPPRYLEVGPTECTKFYCIDPSIYRPIAELEAIKNDLKTETPKRPC</sequence>
<evidence type="ECO:0000256" key="1">
    <source>
        <dbReference type="SAM" id="Phobius"/>
    </source>
</evidence>
<organism evidence="2 3">
    <name type="scientific">Biomphalaria glabrata</name>
    <name type="common">Bloodfluke planorb</name>
    <name type="synonym">Freshwater snail</name>
    <dbReference type="NCBI Taxonomy" id="6526"/>
    <lineage>
        <taxon>Eukaryota</taxon>
        <taxon>Metazoa</taxon>
        <taxon>Spiralia</taxon>
        <taxon>Lophotrochozoa</taxon>
        <taxon>Mollusca</taxon>
        <taxon>Gastropoda</taxon>
        <taxon>Heterobranchia</taxon>
        <taxon>Euthyneura</taxon>
        <taxon>Panpulmonata</taxon>
        <taxon>Hygrophila</taxon>
        <taxon>Lymnaeoidea</taxon>
        <taxon>Planorbidae</taxon>
        <taxon>Biomphalaria</taxon>
    </lineage>
</organism>
<evidence type="ECO:0000313" key="3">
    <source>
        <dbReference type="RefSeq" id="XP_055873805.1"/>
    </source>
</evidence>
<dbReference type="Pfam" id="PF06522">
    <property type="entry name" value="B12D"/>
    <property type="match status" value="1"/>
</dbReference>
<protein>
    <submittedName>
        <fullName evidence="3">Uncharacterized protein LOC129924068</fullName>
    </submittedName>
</protein>
<dbReference type="PANTHER" id="PTHR14256:SF3">
    <property type="entry name" value="NORMAL MUCOSA OF ESOPHAGUS-SPECIFIC GENE 1 PROTEIN"/>
    <property type="match status" value="1"/>
</dbReference>
<dbReference type="GeneID" id="129924068"/>
<keyword evidence="1" id="KW-1133">Transmembrane helix</keyword>
<dbReference type="OrthoDB" id="5511684at2759"/>
<feature type="transmembrane region" description="Helical" evidence="1">
    <location>
        <begin position="35"/>
        <end position="58"/>
    </location>
</feature>
<dbReference type="AlphaFoldDB" id="A0A9W2ZFG6"/>
<evidence type="ECO:0000313" key="2">
    <source>
        <dbReference type="Proteomes" id="UP001165740"/>
    </source>
</evidence>
<dbReference type="InterPro" id="IPR010530">
    <property type="entry name" value="B12D"/>
</dbReference>
<reference evidence="3" key="1">
    <citation type="submission" date="2025-08" db="UniProtKB">
        <authorList>
            <consortium name="RefSeq"/>
        </authorList>
    </citation>
    <scope>IDENTIFICATION</scope>
</reference>
<keyword evidence="1" id="KW-0812">Transmembrane</keyword>